<protein>
    <submittedName>
        <fullName evidence="2">Uncharacterized protein</fullName>
    </submittedName>
</protein>
<feature type="compositionally biased region" description="Low complexity" evidence="1">
    <location>
        <begin position="86"/>
        <end position="95"/>
    </location>
</feature>
<dbReference type="Proteomes" id="UP000629468">
    <property type="component" value="Unassembled WGS sequence"/>
</dbReference>
<name>A0A8H7EW17_AGABI</name>
<evidence type="ECO:0000256" key="1">
    <source>
        <dbReference type="SAM" id="MobiDB-lite"/>
    </source>
</evidence>
<feature type="region of interest" description="Disordered" evidence="1">
    <location>
        <begin position="278"/>
        <end position="327"/>
    </location>
</feature>
<feature type="compositionally biased region" description="Polar residues" evidence="1">
    <location>
        <begin position="136"/>
        <end position="151"/>
    </location>
</feature>
<sequence length="440" mass="48245">MATLNFKGAYQCSITGGNYGHAQHVTMISSSADPRTRDYYRHKRSSRSSRPRTRPPSPSSSESSSLSSRQSRQSSPPTSVDEHESSSSPAVPPVSRDGHDMLSPLSSRLGAMPGFTTPADLQTRVASLPVDPDVATISQPTEAPTLPQSHTPAHHNRHPGRDVGVRRPRPQGPRSRPLPPPPPSSQFVHRGTPVDLLSLTGSHSHTSESSSWDSFAQAPPHDVMRASTTPSRSSTRLLQPFPFSLRSQQADTFAHVNYSSRSSPSQAFLTSPFQEPFAELTTSESPSRRSVQSPPPVRPLRSVPLPSRSRTSTASRSRATNTIPRYYSTRSPPQAFWLSSMEQSYQSSVGPTNYSEMNVQNPTLYPSQHPSPGQIPPNQDFNYMPSSGIPQQYMPRSPYFAGGFAYYPPSLYPQPLQSEHLFHEGRGSHNGPPASSPRNY</sequence>
<feature type="region of interest" description="Disordered" evidence="1">
    <location>
        <begin position="417"/>
        <end position="440"/>
    </location>
</feature>
<feature type="compositionally biased region" description="Low complexity" evidence="1">
    <location>
        <begin position="299"/>
        <end position="320"/>
    </location>
</feature>
<organism evidence="2 3">
    <name type="scientific">Agaricus bisporus var. burnettii</name>
    <dbReference type="NCBI Taxonomy" id="192524"/>
    <lineage>
        <taxon>Eukaryota</taxon>
        <taxon>Fungi</taxon>
        <taxon>Dikarya</taxon>
        <taxon>Basidiomycota</taxon>
        <taxon>Agaricomycotina</taxon>
        <taxon>Agaricomycetes</taxon>
        <taxon>Agaricomycetidae</taxon>
        <taxon>Agaricales</taxon>
        <taxon>Agaricineae</taxon>
        <taxon>Agaricaceae</taxon>
        <taxon>Agaricus</taxon>
    </lineage>
</organism>
<reference evidence="2 3" key="1">
    <citation type="journal article" name="Sci. Rep.">
        <title>Telomere-to-telomere assembled and centromere annotated genomes of the two main subspecies of the button mushroom Agaricus bisporus reveal especially polymorphic chromosome ends.</title>
        <authorList>
            <person name="Sonnenberg A.S.M."/>
            <person name="Sedaghat-Telgerd N."/>
            <person name="Lavrijssen B."/>
            <person name="Ohm R.A."/>
            <person name="Hendrickx P.M."/>
            <person name="Scholtmeijer K."/>
            <person name="Baars J.J.P."/>
            <person name="van Peer A."/>
        </authorList>
    </citation>
    <scope>NUCLEOTIDE SEQUENCE [LARGE SCALE GENOMIC DNA]</scope>
    <source>
        <strain evidence="2 3">H119_p4</strain>
    </source>
</reference>
<feature type="compositionally biased region" description="Low complexity" evidence="1">
    <location>
        <begin position="59"/>
        <end position="79"/>
    </location>
</feature>
<feature type="region of interest" description="Disordered" evidence="1">
    <location>
        <begin position="28"/>
        <end position="236"/>
    </location>
</feature>
<accession>A0A8H7EW17</accession>
<proteinExistence type="predicted"/>
<evidence type="ECO:0000313" key="3">
    <source>
        <dbReference type="Proteomes" id="UP000629468"/>
    </source>
</evidence>
<evidence type="ECO:0000313" key="2">
    <source>
        <dbReference type="EMBL" id="KAF7760644.1"/>
    </source>
</evidence>
<feature type="compositionally biased region" description="Low complexity" evidence="1">
    <location>
        <begin position="225"/>
        <end position="236"/>
    </location>
</feature>
<gene>
    <name evidence="2" type="ORF">Agabi119p4_10053</name>
</gene>
<dbReference type="EMBL" id="JABXXO010000014">
    <property type="protein sequence ID" value="KAF7760644.1"/>
    <property type="molecule type" value="Genomic_DNA"/>
</dbReference>
<feature type="compositionally biased region" description="Basic residues" evidence="1">
    <location>
        <begin position="40"/>
        <end position="53"/>
    </location>
</feature>
<dbReference type="AlphaFoldDB" id="A0A8H7EW17"/>
<feature type="compositionally biased region" description="Low complexity" evidence="1">
    <location>
        <begin position="185"/>
        <end position="214"/>
    </location>
</feature>
<comment type="caution">
    <text evidence="2">The sequence shown here is derived from an EMBL/GenBank/DDBJ whole genome shotgun (WGS) entry which is preliminary data.</text>
</comment>